<dbReference type="EMBL" id="JACSDY010000005">
    <property type="protein sequence ID" value="KAF7427292.1"/>
    <property type="molecule type" value="Genomic_DNA"/>
</dbReference>
<gene>
    <name evidence="2" type="ORF">H0235_006986</name>
</gene>
<reference evidence="2" key="1">
    <citation type="journal article" date="2020" name="G3 (Bethesda)">
        <title>High-Quality Assemblies for Three Invasive Social Wasps from the &lt;i&gt;Vespula&lt;/i&gt; Genus.</title>
        <authorList>
            <person name="Harrop T.W.R."/>
            <person name="Guhlin J."/>
            <person name="McLaughlin G.M."/>
            <person name="Permina E."/>
            <person name="Stockwell P."/>
            <person name="Gilligan J."/>
            <person name="Le Lec M.F."/>
            <person name="Gruber M.A.M."/>
            <person name="Quinn O."/>
            <person name="Lovegrove M."/>
            <person name="Duncan E.J."/>
            <person name="Remnant E.J."/>
            <person name="Van Eeckhoven J."/>
            <person name="Graham B."/>
            <person name="Knapp R.A."/>
            <person name="Langford K.W."/>
            <person name="Kronenberg Z."/>
            <person name="Press M.O."/>
            <person name="Eacker S.M."/>
            <person name="Wilson-Rankin E.E."/>
            <person name="Purcell J."/>
            <person name="Lester P.J."/>
            <person name="Dearden P.K."/>
        </authorList>
    </citation>
    <scope>NUCLEOTIDE SEQUENCE</scope>
    <source>
        <strain evidence="2">Volc-1</strain>
    </source>
</reference>
<dbReference type="Proteomes" id="UP000600918">
    <property type="component" value="Unassembled WGS sequence"/>
</dbReference>
<keyword evidence="3" id="KW-1185">Reference proteome</keyword>
<feature type="region of interest" description="Disordered" evidence="1">
    <location>
        <begin position="13"/>
        <end position="33"/>
    </location>
</feature>
<name>A0A834UB46_VESPE</name>
<sequence>MASASASNGYVFGDGGDGTADRGGPHVPGTHGDIRRFESAAASLVPLSARRLYTDAMRPAAAAAVAVAVATSTTTITITITSITNITATATTTTSTTTTTTTTTTSTSTTTSTTITATTTTSTYHRDT</sequence>
<comment type="caution">
    <text evidence="2">The sequence shown here is derived from an EMBL/GenBank/DDBJ whole genome shotgun (WGS) entry which is preliminary data.</text>
</comment>
<accession>A0A834UB46</accession>
<evidence type="ECO:0000313" key="2">
    <source>
        <dbReference type="EMBL" id="KAF7427292.1"/>
    </source>
</evidence>
<proteinExistence type="predicted"/>
<evidence type="ECO:0000313" key="3">
    <source>
        <dbReference type="Proteomes" id="UP000600918"/>
    </source>
</evidence>
<organism evidence="2 3">
    <name type="scientific">Vespula pensylvanica</name>
    <name type="common">Western yellow jacket</name>
    <name type="synonym">Wasp</name>
    <dbReference type="NCBI Taxonomy" id="30213"/>
    <lineage>
        <taxon>Eukaryota</taxon>
        <taxon>Metazoa</taxon>
        <taxon>Ecdysozoa</taxon>
        <taxon>Arthropoda</taxon>
        <taxon>Hexapoda</taxon>
        <taxon>Insecta</taxon>
        <taxon>Pterygota</taxon>
        <taxon>Neoptera</taxon>
        <taxon>Endopterygota</taxon>
        <taxon>Hymenoptera</taxon>
        <taxon>Apocrita</taxon>
        <taxon>Aculeata</taxon>
        <taxon>Vespoidea</taxon>
        <taxon>Vespidae</taxon>
        <taxon>Vespinae</taxon>
        <taxon>Vespula</taxon>
    </lineage>
</organism>
<protein>
    <submittedName>
        <fullName evidence="2">Uncharacterized protein</fullName>
    </submittedName>
</protein>
<dbReference type="AlphaFoldDB" id="A0A834UB46"/>
<evidence type="ECO:0000256" key="1">
    <source>
        <dbReference type="SAM" id="MobiDB-lite"/>
    </source>
</evidence>